<evidence type="ECO:0000313" key="1">
    <source>
        <dbReference type="EMBL" id="KAI3694686.1"/>
    </source>
</evidence>
<comment type="caution">
    <text evidence="1">The sequence shown here is derived from an EMBL/GenBank/DDBJ whole genome shotgun (WGS) entry which is preliminary data.</text>
</comment>
<evidence type="ECO:0000313" key="2">
    <source>
        <dbReference type="Proteomes" id="UP001056120"/>
    </source>
</evidence>
<proteinExistence type="predicted"/>
<gene>
    <name evidence="1" type="ORF">L1987_77655</name>
</gene>
<dbReference type="Proteomes" id="UP001056120">
    <property type="component" value="Linkage Group LG26"/>
</dbReference>
<dbReference type="EMBL" id="CM042043">
    <property type="protein sequence ID" value="KAI3694686.1"/>
    <property type="molecule type" value="Genomic_DNA"/>
</dbReference>
<reference evidence="2" key="1">
    <citation type="journal article" date="2022" name="Mol. Ecol. Resour.">
        <title>The genomes of chicory, endive, great burdock and yacon provide insights into Asteraceae palaeo-polyploidization history and plant inulin production.</title>
        <authorList>
            <person name="Fan W."/>
            <person name="Wang S."/>
            <person name="Wang H."/>
            <person name="Wang A."/>
            <person name="Jiang F."/>
            <person name="Liu H."/>
            <person name="Zhao H."/>
            <person name="Xu D."/>
            <person name="Zhang Y."/>
        </authorList>
    </citation>
    <scope>NUCLEOTIDE SEQUENCE [LARGE SCALE GENOMIC DNA]</scope>
    <source>
        <strain evidence="2">cv. Yunnan</strain>
    </source>
</reference>
<organism evidence="1 2">
    <name type="scientific">Smallanthus sonchifolius</name>
    <dbReference type="NCBI Taxonomy" id="185202"/>
    <lineage>
        <taxon>Eukaryota</taxon>
        <taxon>Viridiplantae</taxon>
        <taxon>Streptophyta</taxon>
        <taxon>Embryophyta</taxon>
        <taxon>Tracheophyta</taxon>
        <taxon>Spermatophyta</taxon>
        <taxon>Magnoliopsida</taxon>
        <taxon>eudicotyledons</taxon>
        <taxon>Gunneridae</taxon>
        <taxon>Pentapetalae</taxon>
        <taxon>asterids</taxon>
        <taxon>campanulids</taxon>
        <taxon>Asterales</taxon>
        <taxon>Asteraceae</taxon>
        <taxon>Asteroideae</taxon>
        <taxon>Heliantheae alliance</taxon>
        <taxon>Millerieae</taxon>
        <taxon>Smallanthus</taxon>
    </lineage>
</organism>
<keyword evidence="2" id="KW-1185">Reference proteome</keyword>
<name>A0ACB8ZAD3_9ASTR</name>
<protein>
    <submittedName>
        <fullName evidence="1">Uncharacterized protein</fullName>
    </submittedName>
</protein>
<sequence length="152" mass="17132">MNKSCTKVAMDFVSPESIQECSDKYARVYDTRKLQLVDTFCPKHLIKTPDIHITGMSYSNTSELLVSYNSEHVYLFQKNMGLGPSPIAASLEHVDSLEEPQMYSGHRNSLPVKGVSFFGNNSEYVMSGSNCGHIFIWSKKDGRIVRVMEGDR</sequence>
<reference evidence="1 2" key="2">
    <citation type="journal article" date="2022" name="Mol. Ecol. Resour.">
        <title>The genomes of chicory, endive, great burdock and yacon provide insights into Asteraceae paleo-polyploidization history and plant inulin production.</title>
        <authorList>
            <person name="Fan W."/>
            <person name="Wang S."/>
            <person name="Wang H."/>
            <person name="Wang A."/>
            <person name="Jiang F."/>
            <person name="Liu H."/>
            <person name="Zhao H."/>
            <person name="Xu D."/>
            <person name="Zhang Y."/>
        </authorList>
    </citation>
    <scope>NUCLEOTIDE SEQUENCE [LARGE SCALE GENOMIC DNA]</scope>
    <source>
        <strain evidence="2">cv. Yunnan</strain>
        <tissue evidence="1">Leaves</tissue>
    </source>
</reference>
<accession>A0ACB8ZAD3</accession>